<reference evidence="1" key="1">
    <citation type="submission" date="2024-01" db="EMBL/GenBank/DDBJ databases">
        <authorList>
            <person name="Webb A."/>
        </authorList>
    </citation>
    <scope>NUCLEOTIDE SEQUENCE</scope>
    <source>
        <strain evidence="1">Pm1</strain>
    </source>
</reference>
<comment type="caution">
    <text evidence="1">The sequence shown here is derived from an EMBL/GenBank/DDBJ whole genome shotgun (WGS) entry which is preliminary data.</text>
</comment>
<accession>A0AAV1U3K5</accession>
<protein>
    <submittedName>
        <fullName evidence="1">Uncharacterized protein</fullName>
    </submittedName>
</protein>
<sequence length="77" mass="9129">MQQAVQTQFNFKVKFIDIMAVQTQFNYKVKFIDTMVHGNFRQHRSRHSTTIKESSSKLPFHMRIRLTAQRNGQFGPL</sequence>
<organism evidence="1 2">
    <name type="scientific">Peronospora matthiolae</name>
    <dbReference type="NCBI Taxonomy" id="2874970"/>
    <lineage>
        <taxon>Eukaryota</taxon>
        <taxon>Sar</taxon>
        <taxon>Stramenopiles</taxon>
        <taxon>Oomycota</taxon>
        <taxon>Peronosporomycetes</taxon>
        <taxon>Peronosporales</taxon>
        <taxon>Peronosporaceae</taxon>
        <taxon>Peronospora</taxon>
    </lineage>
</organism>
<name>A0AAV1U3K5_9STRA</name>
<evidence type="ECO:0000313" key="1">
    <source>
        <dbReference type="EMBL" id="CAK7929094.1"/>
    </source>
</evidence>
<dbReference type="Proteomes" id="UP001162060">
    <property type="component" value="Unassembled WGS sequence"/>
</dbReference>
<dbReference type="EMBL" id="CAKLBY020000152">
    <property type="protein sequence ID" value="CAK7929094.1"/>
    <property type="molecule type" value="Genomic_DNA"/>
</dbReference>
<evidence type="ECO:0000313" key="2">
    <source>
        <dbReference type="Proteomes" id="UP001162060"/>
    </source>
</evidence>
<gene>
    <name evidence="1" type="ORF">PM001_LOCUS14244</name>
</gene>
<dbReference type="AlphaFoldDB" id="A0AAV1U3K5"/>
<proteinExistence type="predicted"/>